<dbReference type="InterPro" id="IPR003599">
    <property type="entry name" value="Ig_sub"/>
</dbReference>
<dbReference type="AlphaFoldDB" id="A0AAE0XSM5"/>
<gene>
    <name evidence="10" type="ORF">RRG08_055217</name>
</gene>
<proteinExistence type="predicted"/>
<keyword evidence="5" id="KW-0393">Immunoglobulin domain</keyword>
<evidence type="ECO:0000313" key="10">
    <source>
        <dbReference type="EMBL" id="KAK3709057.1"/>
    </source>
</evidence>
<sequence length="948" mass="102316">MSLIVLLLLISCWTPVKPACSPVREGQETTLSCDVNTAGCSGGTLLTWRAGGRDALRCDNLGCFGRGSDISATLSSAGKSILTINSVSRTDPFNMEVKWTCDPCVGNKITVCEKLQVYAPPESPSCTVREDTESGDIKSVNVSCSTSKVYPKARCRFYREKDGGNSVEITNPVYSHTETGGTPVYYRSQCSVSVSVQELGEGTHSFTGYIYPGVTGDPAKVTGTPADKTVTLSFSQASHSCLPQAVQGYFLEESTTCTCSLSSDGHPRGTAEWFKGGQLVGSGGTLVVSRDKSNPEQIYTCEAVSDLGRRVGSTLTVKFAFIDTDSVEVESTPDTVNLCDNKNNNKQAQVTCRISKENVNPEPTFSFSPDGLKFDPQTVSNDGSYYQSQVSLSPDAGGEYQVTCRVTNTVLNTWQDKKTNITYRKPPPASPQITVDSKSYQGVSPSNIVTLTEGYSGDVTCRVEGGYPAAHNTQLKCGQLVDTGAGYTAALSFKADQLTREMNGAVCTCTSQHDSGCYSKKETQLTINVLYVPEVTFILYPAQTTFSKGSNLELKCYGQGNPDPTLTLTTKETTDDLTNVQTRELTHTLTLGCIDTGVYICSGQNSQGTNRKEISIDVRCPQQLSPLFNSKPQVDAVNGETAKFGIEIYGFPEPSTLTLQRTNDDSVLTRSPGYSVEYTAGVAPFGVVNVTISDVVEADFTIYTLTVDNGVENALIYPFYLNEVNESSPPVECKEDSLNIVAVVIGVIAVVIIAVLTVVIIFLLKKNRGLKERLDSQCKIALRKLDGSNPQTLQDDDYLIPLEMSTITTPVSASLPPRQGQYETVDDKPAGTPRTGQYEIIQDMPASSGTYNSTSRQDVEPLNTYQDLEPNHLTSGDLGFCGPYSNVPGTHAENLTNPAANYANVDMSSAKGNSSNKKVIFKRLISIGNLSHLKDVIVNKTKDIDDLS</sequence>
<keyword evidence="8" id="KW-0732">Signal</keyword>
<keyword evidence="4" id="KW-0325">Glycoprotein</keyword>
<dbReference type="SUPFAM" id="SSF48726">
    <property type="entry name" value="Immunoglobulin"/>
    <property type="match status" value="3"/>
</dbReference>
<name>A0AAE0XSM5_9GAST</name>
<dbReference type="Proteomes" id="UP001283361">
    <property type="component" value="Unassembled WGS sequence"/>
</dbReference>
<dbReference type="Gene3D" id="2.60.40.10">
    <property type="entry name" value="Immunoglobulins"/>
    <property type="match status" value="3"/>
</dbReference>
<dbReference type="GO" id="GO:0005886">
    <property type="term" value="C:plasma membrane"/>
    <property type="evidence" value="ECO:0007669"/>
    <property type="project" value="TreeGrafter"/>
</dbReference>
<organism evidence="10 11">
    <name type="scientific">Elysia crispata</name>
    <name type="common">lettuce slug</name>
    <dbReference type="NCBI Taxonomy" id="231223"/>
    <lineage>
        <taxon>Eukaryota</taxon>
        <taxon>Metazoa</taxon>
        <taxon>Spiralia</taxon>
        <taxon>Lophotrochozoa</taxon>
        <taxon>Mollusca</taxon>
        <taxon>Gastropoda</taxon>
        <taxon>Heterobranchia</taxon>
        <taxon>Euthyneura</taxon>
        <taxon>Panpulmonata</taxon>
        <taxon>Sacoglossa</taxon>
        <taxon>Placobranchoidea</taxon>
        <taxon>Plakobranchidae</taxon>
        <taxon>Elysia</taxon>
    </lineage>
</organism>
<evidence type="ECO:0000256" key="8">
    <source>
        <dbReference type="SAM" id="SignalP"/>
    </source>
</evidence>
<comment type="subcellular location">
    <subcellularLocation>
        <location evidence="1">Membrane</location>
        <topology evidence="1">Single-pass type I membrane protein</topology>
    </subcellularLocation>
</comment>
<keyword evidence="3" id="KW-1015">Disulfide bond</keyword>
<dbReference type="InterPro" id="IPR051275">
    <property type="entry name" value="Cell_adhesion_signaling"/>
</dbReference>
<feature type="region of interest" description="Disordered" evidence="6">
    <location>
        <begin position="810"/>
        <end position="835"/>
    </location>
</feature>
<evidence type="ECO:0000256" key="5">
    <source>
        <dbReference type="ARBA" id="ARBA00023319"/>
    </source>
</evidence>
<protein>
    <recommendedName>
        <fullName evidence="9">Ig-like domain-containing protein</fullName>
    </recommendedName>
</protein>
<dbReference type="InterPro" id="IPR013783">
    <property type="entry name" value="Ig-like_fold"/>
</dbReference>
<evidence type="ECO:0000256" key="2">
    <source>
        <dbReference type="ARBA" id="ARBA00023136"/>
    </source>
</evidence>
<reference evidence="10" key="1">
    <citation type="journal article" date="2023" name="G3 (Bethesda)">
        <title>A reference genome for the long-term kleptoplast-retaining sea slug Elysia crispata morphotype clarki.</title>
        <authorList>
            <person name="Eastman K.E."/>
            <person name="Pendleton A.L."/>
            <person name="Shaikh M.A."/>
            <person name="Suttiyut T."/>
            <person name="Ogas R."/>
            <person name="Tomko P."/>
            <person name="Gavelis G."/>
            <person name="Widhalm J.R."/>
            <person name="Wisecaver J.H."/>
        </authorList>
    </citation>
    <scope>NUCLEOTIDE SEQUENCE</scope>
    <source>
        <strain evidence="10">ECLA1</strain>
    </source>
</reference>
<evidence type="ECO:0000256" key="7">
    <source>
        <dbReference type="SAM" id="Phobius"/>
    </source>
</evidence>
<accession>A0AAE0XSM5</accession>
<evidence type="ECO:0000259" key="9">
    <source>
        <dbReference type="PROSITE" id="PS50835"/>
    </source>
</evidence>
<evidence type="ECO:0000256" key="3">
    <source>
        <dbReference type="ARBA" id="ARBA00023157"/>
    </source>
</evidence>
<dbReference type="GO" id="GO:0005911">
    <property type="term" value="C:cell-cell junction"/>
    <property type="evidence" value="ECO:0007669"/>
    <property type="project" value="TreeGrafter"/>
</dbReference>
<dbReference type="GO" id="GO:0098609">
    <property type="term" value="P:cell-cell adhesion"/>
    <property type="evidence" value="ECO:0007669"/>
    <property type="project" value="TreeGrafter"/>
</dbReference>
<evidence type="ECO:0000256" key="6">
    <source>
        <dbReference type="SAM" id="MobiDB-lite"/>
    </source>
</evidence>
<feature type="domain" description="Ig-like" evidence="9">
    <location>
        <begin position="533"/>
        <end position="615"/>
    </location>
</feature>
<keyword evidence="7" id="KW-1133">Transmembrane helix</keyword>
<comment type="caution">
    <text evidence="10">The sequence shown here is derived from an EMBL/GenBank/DDBJ whole genome shotgun (WGS) entry which is preliminary data.</text>
</comment>
<feature type="signal peptide" evidence="8">
    <location>
        <begin position="1"/>
        <end position="18"/>
    </location>
</feature>
<evidence type="ECO:0000313" key="11">
    <source>
        <dbReference type="Proteomes" id="UP001283361"/>
    </source>
</evidence>
<keyword evidence="7" id="KW-0812">Transmembrane</keyword>
<feature type="transmembrane region" description="Helical" evidence="7">
    <location>
        <begin position="740"/>
        <end position="764"/>
    </location>
</feature>
<evidence type="ECO:0000256" key="4">
    <source>
        <dbReference type="ARBA" id="ARBA00023180"/>
    </source>
</evidence>
<evidence type="ECO:0000256" key="1">
    <source>
        <dbReference type="ARBA" id="ARBA00004479"/>
    </source>
</evidence>
<dbReference type="EMBL" id="JAWDGP010007676">
    <property type="protein sequence ID" value="KAK3709057.1"/>
    <property type="molecule type" value="Genomic_DNA"/>
</dbReference>
<keyword evidence="11" id="KW-1185">Reference proteome</keyword>
<feature type="chain" id="PRO_5041935143" description="Ig-like domain-containing protein" evidence="8">
    <location>
        <begin position="19"/>
        <end position="948"/>
    </location>
</feature>
<dbReference type="InterPro" id="IPR007110">
    <property type="entry name" value="Ig-like_dom"/>
</dbReference>
<dbReference type="SMART" id="SM00409">
    <property type="entry name" value="IG"/>
    <property type="match status" value="3"/>
</dbReference>
<dbReference type="InterPro" id="IPR036179">
    <property type="entry name" value="Ig-like_dom_sf"/>
</dbReference>
<keyword evidence="2 7" id="KW-0472">Membrane</keyword>
<feature type="domain" description="Ig-like" evidence="9">
    <location>
        <begin position="243"/>
        <end position="316"/>
    </location>
</feature>
<dbReference type="GO" id="GO:0050839">
    <property type="term" value="F:cell adhesion molecule binding"/>
    <property type="evidence" value="ECO:0007669"/>
    <property type="project" value="TreeGrafter"/>
</dbReference>
<dbReference type="PROSITE" id="PS50835">
    <property type="entry name" value="IG_LIKE"/>
    <property type="match status" value="2"/>
</dbReference>
<dbReference type="PANTHER" id="PTHR11640:SF31">
    <property type="entry name" value="IRREGULAR CHIASM C-ROUGHEST PROTEIN-RELATED"/>
    <property type="match status" value="1"/>
</dbReference>
<dbReference type="PANTHER" id="PTHR11640">
    <property type="entry name" value="NEPHRIN"/>
    <property type="match status" value="1"/>
</dbReference>